<feature type="compositionally biased region" description="Basic and acidic residues" evidence="2">
    <location>
        <begin position="424"/>
        <end position="434"/>
    </location>
</feature>
<keyword evidence="4" id="KW-0396">Initiation factor</keyword>
<feature type="compositionally biased region" description="Acidic residues" evidence="2">
    <location>
        <begin position="681"/>
        <end position="692"/>
    </location>
</feature>
<comment type="caution">
    <text evidence="4">The sequence shown here is derived from an EMBL/GenBank/DDBJ whole genome shotgun (WGS) entry which is preliminary data.</text>
</comment>
<dbReference type="InterPro" id="IPR013087">
    <property type="entry name" value="Znf_C2H2_type"/>
</dbReference>
<feature type="region of interest" description="Disordered" evidence="2">
    <location>
        <begin position="294"/>
        <end position="383"/>
    </location>
</feature>
<dbReference type="EMBL" id="JAGPXC010000002">
    <property type="protein sequence ID" value="KAH6657312.1"/>
    <property type="molecule type" value="Genomic_DNA"/>
</dbReference>
<feature type="region of interest" description="Disordered" evidence="2">
    <location>
        <begin position="160"/>
        <end position="242"/>
    </location>
</feature>
<feature type="region of interest" description="Disordered" evidence="2">
    <location>
        <begin position="525"/>
        <end position="576"/>
    </location>
</feature>
<dbReference type="InterPro" id="IPR059095">
    <property type="entry name" value="Znf_C2H2_17_2nd"/>
</dbReference>
<dbReference type="Pfam" id="PF26176">
    <property type="entry name" value="zf_C2H2_17_2"/>
    <property type="match status" value="1"/>
</dbReference>
<evidence type="ECO:0000313" key="4">
    <source>
        <dbReference type="EMBL" id="KAH6657312.1"/>
    </source>
</evidence>
<keyword evidence="4" id="KW-0648">Protein biosynthesis</keyword>
<accession>A0A9P8URU6</accession>
<reference evidence="4" key="1">
    <citation type="journal article" date="2021" name="Nat. Commun.">
        <title>Genetic determinants of endophytism in the Arabidopsis root mycobiome.</title>
        <authorList>
            <person name="Mesny F."/>
            <person name="Miyauchi S."/>
            <person name="Thiergart T."/>
            <person name="Pickel B."/>
            <person name="Atanasova L."/>
            <person name="Karlsson M."/>
            <person name="Huettel B."/>
            <person name="Barry K.W."/>
            <person name="Haridas S."/>
            <person name="Chen C."/>
            <person name="Bauer D."/>
            <person name="Andreopoulos W."/>
            <person name="Pangilinan J."/>
            <person name="LaButti K."/>
            <person name="Riley R."/>
            <person name="Lipzen A."/>
            <person name="Clum A."/>
            <person name="Drula E."/>
            <person name="Henrissat B."/>
            <person name="Kohler A."/>
            <person name="Grigoriev I.V."/>
            <person name="Martin F.M."/>
            <person name="Hacquard S."/>
        </authorList>
    </citation>
    <scope>NUCLEOTIDE SEQUENCE</scope>
    <source>
        <strain evidence="4">MPI-SDFR-AT-0073</strain>
    </source>
</reference>
<keyword evidence="1" id="KW-0479">Metal-binding</keyword>
<dbReference type="GO" id="GO:0008270">
    <property type="term" value="F:zinc ion binding"/>
    <property type="evidence" value="ECO:0007669"/>
    <property type="project" value="UniProtKB-KW"/>
</dbReference>
<sequence>MPESEDEYETSSSFGSENDRPNRWDGPSSTWREMNQQEINILTTLNEIKNQDLSVHLYNAYALKRRHPNPGNNDRPVPEKDINAATSQTVQQDEWLPQGSWTAWPMSGDEVPPDEFMRHDQNNGDDQDTIRSAAPKFPSAALEEALGAAVLQSAKEKFESRSWEDALADPQDLGDGIEDDDEELSEPASSSDTEGIIARSSHPRSRSRAKSTSRKKQVLHEGKKQRNRHSDNDGSGAEQDDMMPSHERLLHPTVSTDDQLSYDLMRPTVRDILAKLDATLMVLHRSRDVVVNYLSDSSSSSEPEATNHVRRSRSRGSGPPAKRGRGRPKSGLALRLRTPPPPSSEHDESTSRGPTREGSEADTEGAPLNKKNGRPRKLYPRLQGETDRDWAVRVARLRKEPVPVFKEDVEPERSNSDVSENEPSETRPTKRKPDTVGLGERPARKRRNAARLMPRDWKDVLGAAALAGFPQDALNRAAKRCAELFGENIELHTMSEGAFSQNDQTLRVQYHPGMLTDLDTEAADEDYYSEDETQSQAARHIRASSVISASSDPRGRSRSRSRSVSRATTRSRSRSISVANSHFCGVRGCERSAEGFSRRSNLVRHMKLVHHMEENGVPTDVNSEDERFGAVHVDGFLKPIKTRKGWRGDDVRRSENGSTKRKYRGRYSKRKGAYGSVTDTGGEDEDIVMGED</sequence>
<dbReference type="Pfam" id="PF10680">
    <property type="entry name" value="RRN9"/>
    <property type="match status" value="1"/>
</dbReference>
<dbReference type="GO" id="GO:0003743">
    <property type="term" value="F:translation initiation factor activity"/>
    <property type="evidence" value="ECO:0007669"/>
    <property type="project" value="UniProtKB-KW"/>
</dbReference>
<evidence type="ECO:0000256" key="2">
    <source>
        <dbReference type="SAM" id="MobiDB-lite"/>
    </source>
</evidence>
<dbReference type="InterPro" id="IPR019622">
    <property type="entry name" value="Rrn9_dom"/>
</dbReference>
<name>A0A9P8URU6_9PEZI</name>
<gene>
    <name evidence="4" type="ORF">BKA67DRAFT_554945</name>
</gene>
<feature type="compositionally biased region" description="Basic and acidic residues" evidence="2">
    <location>
        <begin position="218"/>
        <end position="232"/>
    </location>
</feature>
<dbReference type="PROSITE" id="PS50157">
    <property type="entry name" value="ZINC_FINGER_C2H2_2"/>
    <property type="match status" value="1"/>
</dbReference>
<feature type="region of interest" description="Disordered" evidence="2">
    <location>
        <begin position="102"/>
        <end position="132"/>
    </location>
</feature>
<feature type="domain" description="C2H2-type" evidence="3">
    <location>
        <begin position="587"/>
        <end position="615"/>
    </location>
</feature>
<evidence type="ECO:0000256" key="1">
    <source>
        <dbReference type="PROSITE-ProRule" id="PRU00042"/>
    </source>
</evidence>
<dbReference type="Gene3D" id="3.30.160.60">
    <property type="entry name" value="Classic Zinc Finger"/>
    <property type="match status" value="1"/>
</dbReference>
<feature type="compositionally biased region" description="Basic residues" evidence="2">
    <location>
        <begin position="201"/>
        <end position="217"/>
    </location>
</feature>
<feature type="compositionally biased region" description="Basic and acidic residues" evidence="2">
    <location>
        <begin position="344"/>
        <end position="359"/>
    </location>
</feature>
<evidence type="ECO:0000259" key="3">
    <source>
        <dbReference type="PROSITE" id="PS50157"/>
    </source>
</evidence>
<feature type="region of interest" description="Disordered" evidence="2">
    <location>
        <begin position="645"/>
        <end position="692"/>
    </location>
</feature>
<feature type="compositionally biased region" description="Basic residues" evidence="2">
    <location>
        <begin position="556"/>
        <end position="573"/>
    </location>
</feature>
<feature type="compositionally biased region" description="Acidic residues" evidence="2">
    <location>
        <begin position="175"/>
        <end position="185"/>
    </location>
</feature>
<dbReference type="RefSeq" id="XP_045961546.1">
    <property type="nucleotide sequence ID" value="XM_046102028.1"/>
</dbReference>
<dbReference type="GeneID" id="70130920"/>
<dbReference type="Proteomes" id="UP000758603">
    <property type="component" value="Unassembled WGS sequence"/>
</dbReference>
<keyword evidence="5" id="KW-1185">Reference proteome</keyword>
<evidence type="ECO:0000313" key="5">
    <source>
        <dbReference type="Proteomes" id="UP000758603"/>
    </source>
</evidence>
<feature type="region of interest" description="Disordered" evidence="2">
    <location>
        <begin position="1"/>
        <end position="32"/>
    </location>
</feature>
<dbReference type="AlphaFoldDB" id="A0A9P8URU6"/>
<feature type="compositionally biased region" description="Basic and acidic residues" evidence="2">
    <location>
        <begin position="646"/>
        <end position="655"/>
    </location>
</feature>
<feature type="compositionally biased region" description="Basic and acidic residues" evidence="2">
    <location>
        <begin position="405"/>
        <end position="415"/>
    </location>
</feature>
<feature type="region of interest" description="Disordered" evidence="2">
    <location>
        <begin position="405"/>
        <end position="448"/>
    </location>
</feature>
<feature type="compositionally biased region" description="Basic residues" evidence="2">
    <location>
        <begin position="659"/>
        <end position="672"/>
    </location>
</feature>
<keyword evidence="1" id="KW-0863">Zinc-finger</keyword>
<keyword evidence="1" id="KW-0862">Zinc</keyword>
<proteinExistence type="predicted"/>
<dbReference type="OrthoDB" id="5412288at2759"/>
<protein>
    <submittedName>
        <fullName evidence="4">RNA polymerase I-specific transcription initiation factor-domain-containing protein</fullName>
    </submittedName>
</protein>
<organism evidence="4 5">
    <name type="scientific">Truncatella angustata</name>
    <dbReference type="NCBI Taxonomy" id="152316"/>
    <lineage>
        <taxon>Eukaryota</taxon>
        <taxon>Fungi</taxon>
        <taxon>Dikarya</taxon>
        <taxon>Ascomycota</taxon>
        <taxon>Pezizomycotina</taxon>
        <taxon>Sordariomycetes</taxon>
        <taxon>Xylariomycetidae</taxon>
        <taxon>Amphisphaeriales</taxon>
        <taxon>Sporocadaceae</taxon>
        <taxon>Truncatella</taxon>
    </lineage>
</organism>